<comment type="caution">
    <text evidence="2">The sequence shown here is derived from an EMBL/GenBank/DDBJ whole genome shotgun (WGS) entry which is preliminary data.</text>
</comment>
<sequence>MDLGEVPEELKGLTEIEEMLIAQIFPIALVYCLHKIWSCEEYNASDTPTVPVT</sequence>
<organism evidence="2 3">
    <name type="scientific">Rhizophagus irregularis</name>
    <dbReference type="NCBI Taxonomy" id="588596"/>
    <lineage>
        <taxon>Eukaryota</taxon>
        <taxon>Fungi</taxon>
        <taxon>Fungi incertae sedis</taxon>
        <taxon>Mucoromycota</taxon>
        <taxon>Glomeromycotina</taxon>
        <taxon>Glomeromycetes</taxon>
        <taxon>Glomerales</taxon>
        <taxon>Glomeraceae</taxon>
        <taxon>Rhizophagus</taxon>
    </lineage>
</organism>
<dbReference type="VEuPathDB" id="FungiDB:RhiirA1_467163"/>
<evidence type="ECO:0000313" key="3">
    <source>
        <dbReference type="Proteomes" id="UP000232688"/>
    </source>
</evidence>
<protein>
    <recommendedName>
        <fullName evidence="1">DUF6570 domain-containing protein</fullName>
    </recommendedName>
</protein>
<dbReference type="AlphaFoldDB" id="A0A2I1E985"/>
<evidence type="ECO:0000259" key="1">
    <source>
        <dbReference type="Pfam" id="PF20209"/>
    </source>
</evidence>
<proteinExistence type="predicted"/>
<reference evidence="2 3" key="1">
    <citation type="submission" date="2017-10" db="EMBL/GenBank/DDBJ databases">
        <title>Extensive intraspecific genome diversity in a model arbuscular mycorrhizal fungus.</title>
        <authorList>
            <person name="Chen E.C.H."/>
            <person name="Morin E."/>
            <person name="Baudet D."/>
            <person name="Noel J."/>
            <person name="Ndikumana S."/>
            <person name="Charron P."/>
            <person name="St-Onge C."/>
            <person name="Giorgi J."/>
            <person name="Grigoriev I.V."/>
            <person name="Roux C."/>
            <person name="Martin F.M."/>
            <person name="Corradi N."/>
        </authorList>
    </citation>
    <scope>NUCLEOTIDE SEQUENCE [LARGE SCALE GENOMIC DNA]</scope>
    <source>
        <strain evidence="2 3">A1</strain>
    </source>
</reference>
<evidence type="ECO:0000313" key="2">
    <source>
        <dbReference type="EMBL" id="PKC61027.1"/>
    </source>
</evidence>
<dbReference type="Proteomes" id="UP000232688">
    <property type="component" value="Unassembled WGS sequence"/>
</dbReference>
<reference evidence="2 3" key="2">
    <citation type="submission" date="2017-10" db="EMBL/GenBank/DDBJ databases">
        <title>Genome analyses suggest a sexual origin of heterokaryosis in a supposedly ancient asexual fungus.</title>
        <authorList>
            <person name="Corradi N."/>
            <person name="Sedzielewska K."/>
            <person name="Noel J."/>
            <person name="Charron P."/>
            <person name="Farinelli L."/>
            <person name="Marton T."/>
            <person name="Kruger M."/>
            <person name="Pelin A."/>
            <person name="Brachmann A."/>
            <person name="Corradi N."/>
        </authorList>
    </citation>
    <scope>NUCLEOTIDE SEQUENCE [LARGE SCALE GENOMIC DNA]</scope>
    <source>
        <strain evidence="2 3">A1</strain>
    </source>
</reference>
<gene>
    <name evidence="2" type="ORF">RhiirA1_467163</name>
</gene>
<dbReference type="InterPro" id="IPR046700">
    <property type="entry name" value="DUF6570"/>
</dbReference>
<dbReference type="Pfam" id="PF20209">
    <property type="entry name" value="DUF6570"/>
    <property type="match status" value="1"/>
</dbReference>
<accession>A0A2I1E985</accession>
<dbReference type="OrthoDB" id="432234at2759"/>
<feature type="domain" description="DUF6570" evidence="1">
    <location>
        <begin position="1"/>
        <end position="36"/>
    </location>
</feature>
<dbReference type="EMBL" id="LLXH01001048">
    <property type="protein sequence ID" value="PKC61027.1"/>
    <property type="molecule type" value="Genomic_DNA"/>
</dbReference>
<name>A0A2I1E985_9GLOM</name>